<name>A0A024GIS9_9STRA</name>
<dbReference type="Proteomes" id="UP000053237">
    <property type="component" value="Unassembled WGS sequence"/>
</dbReference>
<reference evidence="1 2" key="1">
    <citation type="submission" date="2012-05" db="EMBL/GenBank/DDBJ databases">
        <title>Recombination and specialization in a pathogen metapopulation.</title>
        <authorList>
            <person name="Gardiner A."/>
            <person name="Kemen E."/>
            <person name="Schultz-Larsen T."/>
            <person name="MacLean D."/>
            <person name="Van Oosterhout C."/>
            <person name="Jones J.D.G."/>
        </authorList>
    </citation>
    <scope>NUCLEOTIDE SEQUENCE [LARGE SCALE GENOMIC DNA]</scope>
    <source>
        <strain evidence="1 2">Ac Nc2</strain>
    </source>
</reference>
<comment type="caution">
    <text evidence="1">The sequence shown here is derived from an EMBL/GenBank/DDBJ whole genome shotgun (WGS) entry which is preliminary data.</text>
</comment>
<accession>A0A024GIS9</accession>
<dbReference type="EMBL" id="CAIX01000125">
    <property type="protein sequence ID" value="CCI46397.1"/>
    <property type="molecule type" value="Genomic_DNA"/>
</dbReference>
<dbReference type="AlphaFoldDB" id="A0A024GIS9"/>
<evidence type="ECO:0000313" key="1">
    <source>
        <dbReference type="EMBL" id="CCI46397.1"/>
    </source>
</evidence>
<dbReference type="InParanoid" id="A0A024GIS9"/>
<gene>
    <name evidence="1" type="ORF">BN9_073260</name>
</gene>
<evidence type="ECO:0000313" key="2">
    <source>
        <dbReference type="Proteomes" id="UP000053237"/>
    </source>
</evidence>
<keyword evidence="2" id="KW-1185">Reference proteome</keyword>
<proteinExistence type="predicted"/>
<sequence length="192" mass="22128">MPALQFEHKRTVRNLIWMIWRVDLFTSKFYPVAGVSKLTDSHDDHVNEFYRFSSSPSPTATMSANCGATLIVDYGYNDVSSFNHCKFMLALFYLSIFKRPYRESSSMKLPHSRLFVEQNSSLLHWLHRREPRWTTFNFDLRCVVLFVSVSLGEVMRFWVFAGAGVSACSAVGVSQYKKQTIDLRSLSCVNVI</sequence>
<protein>
    <submittedName>
        <fullName evidence="1">Uncharacterized protein</fullName>
    </submittedName>
</protein>
<organism evidence="1 2">
    <name type="scientific">Albugo candida</name>
    <dbReference type="NCBI Taxonomy" id="65357"/>
    <lineage>
        <taxon>Eukaryota</taxon>
        <taxon>Sar</taxon>
        <taxon>Stramenopiles</taxon>
        <taxon>Oomycota</taxon>
        <taxon>Peronosporomycetes</taxon>
        <taxon>Albuginales</taxon>
        <taxon>Albuginaceae</taxon>
        <taxon>Albugo</taxon>
    </lineage>
</organism>